<dbReference type="AlphaFoldDB" id="A0AAN7PPQ8"/>
<proteinExistence type="predicted"/>
<organism evidence="8 9">
    <name type="scientific">Aquatica leii</name>
    <dbReference type="NCBI Taxonomy" id="1421715"/>
    <lineage>
        <taxon>Eukaryota</taxon>
        <taxon>Metazoa</taxon>
        <taxon>Ecdysozoa</taxon>
        <taxon>Arthropoda</taxon>
        <taxon>Hexapoda</taxon>
        <taxon>Insecta</taxon>
        <taxon>Pterygota</taxon>
        <taxon>Neoptera</taxon>
        <taxon>Endopterygota</taxon>
        <taxon>Coleoptera</taxon>
        <taxon>Polyphaga</taxon>
        <taxon>Elateriformia</taxon>
        <taxon>Elateroidea</taxon>
        <taxon>Lampyridae</taxon>
        <taxon>Luciolinae</taxon>
        <taxon>Aquatica</taxon>
    </lineage>
</organism>
<keyword evidence="5 7" id="KW-0472">Membrane</keyword>
<accession>A0AAN7PPQ8</accession>
<dbReference type="PANTHER" id="PTHR12270:SF25">
    <property type="entry name" value="GLYCOSYLTRANSFERASE-LIKE PROTEIN LARGE"/>
    <property type="match status" value="1"/>
</dbReference>
<dbReference type="GO" id="GO:0042285">
    <property type="term" value="F:xylosyltransferase activity"/>
    <property type="evidence" value="ECO:0007669"/>
    <property type="project" value="TreeGrafter"/>
</dbReference>
<keyword evidence="2 7" id="KW-0812">Transmembrane</keyword>
<evidence type="ECO:0000256" key="6">
    <source>
        <dbReference type="ARBA" id="ARBA00023180"/>
    </source>
</evidence>
<dbReference type="EMBL" id="JARPUR010000007">
    <property type="protein sequence ID" value="KAK4872692.1"/>
    <property type="molecule type" value="Genomic_DNA"/>
</dbReference>
<dbReference type="GO" id="GO:0035269">
    <property type="term" value="P:protein O-linked glycosylation via mannose"/>
    <property type="evidence" value="ECO:0007669"/>
    <property type="project" value="TreeGrafter"/>
</dbReference>
<keyword evidence="9" id="KW-1185">Reference proteome</keyword>
<evidence type="ECO:0000313" key="8">
    <source>
        <dbReference type="EMBL" id="KAK4872692.1"/>
    </source>
</evidence>
<dbReference type="PANTHER" id="PTHR12270">
    <property type="entry name" value="GLYCOSYLTRANSFERASE-RELATED"/>
    <property type="match status" value="1"/>
</dbReference>
<dbReference type="GO" id="GO:0015020">
    <property type="term" value="F:glucuronosyltransferase activity"/>
    <property type="evidence" value="ECO:0007669"/>
    <property type="project" value="TreeGrafter"/>
</dbReference>
<dbReference type="Proteomes" id="UP001353858">
    <property type="component" value="Unassembled WGS sequence"/>
</dbReference>
<dbReference type="GO" id="GO:0016020">
    <property type="term" value="C:membrane"/>
    <property type="evidence" value="ECO:0007669"/>
    <property type="project" value="UniProtKB-SubCell"/>
</dbReference>
<name>A0AAN7PPQ8_9COLE</name>
<comment type="subcellular location">
    <subcellularLocation>
        <location evidence="1">Membrane</location>
        <topology evidence="1">Single-pass type II membrane protein</topology>
    </subcellularLocation>
</comment>
<comment type="caution">
    <text evidence="8">The sequence shown here is derived from an EMBL/GenBank/DDBJ whole genome shotgun (WGS) entry which is preliminary data.</text>
</comment>
<dbReference type="Pfam" id="PF13896">
    <property type="entry name" value="Glyco_transf_49"/>
    <property type="match status" value="2"/>
</dbReference>
<sequence length="587" mass="68933">MLRKNHYWCIFISFCVLSGFYIFLYEIDLKKVLVFNNFKTGLKSGPIHIGIVCLKHNCKIIDLYATLKAIYFYRNVTLNLHILTDNKSENGVKTLLDTWAVSHVTANVYSLNMLPTNLHWTMNEDISVDLLKLVFPLMVSKKVSNLLVVDSDLFCIGDIQTLWQFQSQVNQIEILTFEKWNSDVLLLNIYSLNTSKTYNDFINNMSSQKKDKIESINVNIRHSKVDFTYIRCNTITESMNDFTTTYNDIMKTNVTSLPNFPHCARNGTISVTPKVDLEICKEVPETTTTYYHYRTLLFVKDFNYDSKPIDVTLVTQMSFDKFPVFEMICSRWTGPISVAVYLLEDEFLLTLKFINDSETLKIRKNIAYHIMFKEGMFQPINKLRNLALKFVNTRYVLLNDADFVPALDLYENINRYLKSMKNMKKKALIVPAFSAKKEITVLPADMNELKQMWNKNDVIPFHFDFFLKGHTPTDYKKLKEAKEPYTVKWQPQYEPYVVVESSVPKYDERFVGYVGNKIQHIMELEAARYEFIVLPNTFLVHKYHERSSDYLNYRKSEYYRPCILQIQSLFVKEINAKYNRTYTAQDI</sequence>
<dbReference type="InterPro" id="IPR029044">
    <property type="entry name" value="Nucleotide-diphossugar_trans"/>
</dbReference>
<evidence type="ECO:0000313" key="9">
    <source>
        <dbReference type="Proteomes" id="UP001353858"/>
    </source>
</evidence>
<keyword evidence="6" id="KW-0325">Glycoprotein</keyword>
<evidence type="ECO:0000256" key="3">
    <source>
        <dbReference type="ARBA" id="ARBA00022968"/>
    </source>
</evidence>
<feature type="transmembrane region" description="Helical" evidence="7">
    <location>
        <begin position="7"/>
        <end position="25"/>
    </location>
</feature>
<gene>
    <name evidence="8" type="ORF">RN001_014721</name>
</gene>
<reference evidence="9" key="1">
    <citation type="submission" date="2023-01" db="EMBL/GenBank/DDBJ databases">
        <title>Key to firefly adult light organ development and bioluminescence: homeobox transcription factors regulate luciferase expression and transportation to peroxisome.</title>
        <authorList>
            <person name="Fu X."/>
        </authorList>
    </citation>
    <scope>NUCLEOTIDE SEQUENCE [LARGE SCALE GENOMIC DNA]</scope>
</reference>
<evidence type="ECO:0000256" key="2">
    <source>
        <dbReference type="ARBA" id="ARBA00022692"/>
    </source>
</evidence>
<keyword evidence="3" id="KW-0735">Signal-anchor</keyword>
<evidence type="ECO:0000256" key="5">
    <source>
        <dbReference type="ARBA" id="ARBA00023136"/>
    </source>
</evidence>
<evidence type="ECO:0000256" key="4">
    <source>
        <dbReference type="ARBA" id="ARBA00022989"/>
    </source>
</evidence>
<evidence type="ECO:0000256" key="1">
    <source>
        <dbReference type="ARBA" id="ARBA00004606"/>
    </source>
</evidence>
<dbReference type="SUPFAM" id="SSF53448">
    <property type="entry name" value="Nucleotide-diphospho-sugar transferases"/>
    <property type="match status" value="1"/>
</dbReference>
<protein>
    <submittedName>
        <fullName evidence="8">Uncharacterized protein</fullName>
    </submittedName>
</protein>
<dbReference type="Gene3D" id="3.90.550.10">
    <property type="entry name" value="Spore Coat Polysaccharide Biosynthesis Protein SpsA, Chain A"/>
    <property type="match status" value="2"/>
</dbReference>
<dbReference type="InterPro" id="IPR051292">
    <property type="entry name" value="Xyl/GlcA_transferase"/>
</dbReference>
<evidence type="ECO:0000256" key="7">
    <source>
        <dbReference type="SAM" id="Phobius"/>
    </source>
</evidence>
<keyword evidence="4 7" id="KW-1133">Transmembrane helix</keyword>